<accession>A0A8A4XCW2</accession>
<sequence length="255" mass="29815">MASTDIIPATKFDIMVRSLPISFLKAMGRGQANNNEFYNRTAKTWKRKENYVPLSDRQSNEWDVRLDLTEQLTATAIVEAAKVHKDQFLWGLVSGIEYGKSRQDRPTYGQWIADAESFHVHIAVVLNKTAKREEVLKLFREHKVAGEYCVPRDQKQTYAGWRMHHRKAATKIDDTAHLWEYGTCPFDTLTEENGRKVLSMRRLYGRESDDLLYELLLDVGRRVANQSESQRKRKQQEELEELRAEVKRLRESIQQ</sequence>
<protein>
    <submittedName>
        <fullName evidence="2">Replication-associated protein</fullName>
    </submittedName>
</protein>
<proteinExistence type="predicted"/>
<reference evidence="2" key="1">
    <citation type="submission" date="2020-10" db="EMBL/GenBank/DDBJ databases">
        <title>CRESS DNA virus dark matter in the feces of wild birds.</title>
        <authorList>
            <person name="Yang S."/>
            <person name="Zhang W."/>
        </authorList>
    </citation>
    <scope>NUCLEOTIDE SEQUENCE</scope>
    <source>
        <strain evidence="2">Whs72cir3</strain>
    </source>
</reference>
<feature type="coiled-coil region" evidence="1">
    <location>
        <begin position="225"/>
        <end position="252"/>
    </location>
</feature>
<dbReference type="EMBL" id="MW182803">
    <property type="protein sequence ID" value="QTE03460.1"/>
    <property type="molecule type" value="Genomic_DNA"/>
</dbReference>
<evidence type="ECO:0000313" key="2">
    <source>
        <dbReference type="EMBL" id="QTE03460.1"/>
    </source>
</evidence>
<name>A0A8A4XCW2_9VIRU</name>
<evidence type="ECO:0000256" key="1">
    <source>
        <dbReference type="SAM" id="Coils"/>
    </source>
</evidence>
<keyword evidence="1" id="KW-0175">Coiled coil</keyword>
<organism evidence="2">
    <name type="scientific">Ciconia boyciana CRESS-DNA-virus sp</name>
    <dbReference type="NCBI Taxonomy" id="2815024"/>
    <lineage>
        <taxon>Viruses</taxon>
        <taxon>Monodnaviria</taxon>
        <taxon>Shotokuvirae</taxon>
        <taxon>Cressdnaviricota</taxon>
    </lineage>
</organism>